<proteinExistence type="predicted"/>
<reference evidence="5" key="1">
    <citation type="submission" date="2016-10" db="EMBL/GenBank/DDBJ databases">
        <authorList>
            <person name="Varghese N."/>
        </authorList>
    </citation>
    <scope>NUCLEOTIDE SEQUENCE [LARGE SCALE GENOMIC DNA]</scope>
    <source>
        <strain evidence="5">DSM 12489</strain>
    </source>
</reference>
<evidence type="ECO:0000313" key="5">
    <source>
        <dbReference type="Proteomes" id="UP000182589"/>
    </source>
</evidence>
<dbReference type="Proteomes" id="UP000182589">
    <property type="component" value="Unassembled WGS sequence"/>
</dbReference>
<protein>
    <submittedName>
        <fullName evidence="4">Glycosyltransferase involved in cell wall bisynthesis</fullName>
    </submittedName>
</protein>
<dbReference type="GO" id="GO:0009103">
    <property type="term" value="P:lipopolysaccharide biosynthetic process"/>
    <property type="evidence" value="ECO:0007669"/>
    <property type="project" value="TreeGrafter"/>
</dbReference>
<feature type="domain" description="Glycosyltransferase subfamily 4-like N-terminal" evidence="3">
    <location>
        <begin position="16"/>
        <end position="172"/>
    </location>
</feature>
<dbReference type="PANTHER" id="PTHR46401:SF2">
    <property type="entry name" value="GLYCOSYLTRANSFERASE WBBK-RELATED"/>
    <property type="match status" value="1"/>
</dbReference>
<dbReference type="EMBL" id="FNOJ01000015">
    <property type="protein sequence ID" value="SDW80837.1"/>
    <property type="molecule type" value="Genomic_DNA"/>
</dbReference>
<accession>A0A1H2WJY1</accession>
<dbReference type="InterPro" id="IPR028098">
    <property type="entry name" value="Glyco_trans_4-like_N"/>
</dbReference>
<dbReference type="CDD" id="cd03809">
    <property type="entry name" value="GT4_MtfB-like"/>
    <property type="match status" value="1"/>
</dbReference>
<evidence type="ECO:0000256" key="1">
    <source>
        <dbReference type="ARBA" id="ARBA00022679"/>
    </source>
</evidence>
<keyword evidence="5" id="KW-1185">Reference proteome</keyword>
<dbReference type="STRING" id="89784.SAMN04489725_11573"/>
<evidence type="ECO:0000259" key="3">
    <source>
        <dbReference type="Pfam" id="PF13439"/>
    </source>
</evidence>
<dbReference type="Pfam" id="PF13439">
    <property type="entry name" value="Glyco_transf_4"/>
    <property type="match status" value="1"/>
</dbReference>
<feature type="domain" description="Glycosyl transferase family 1" evidence="2">
    <location>
        <begin position="190"/>
        <end position="334"/>
    </location>
</feature>
<sequence>MRIVLDATFVRNHNVTGIERHIIESVNAMFKIKLSHEMTLLIHPNGKEKFINVPPEWNVKISPFKNRLLMDQLWIPHVIKTISPDWVHLNTMGIPIGLKYPFSMVVHDAVPFVFPDTISKGNKWYYRPILKSTVRNPCLGGILTVSKFSASELMNYLSVDHDLIKVVHSGVSDAFLREGALGNQVERLPSYFLIVGTLEPRKNVQLAIRAFSEIAGLTDINMIIVGRRGWGENMQIGDELKERIKVTGFVADSELASYYRNALALIFPSMYEGAGLPLIEALALGTPVIASDIPPFREIANDGCIFFRSNDHSDLARAMLQVTRDSELVKSRAMSGRERILREFTWDRNAEEVIYFIEEFYSAYQRRNLASVCCKT</sequence>
<dbReference type="RefSeq" id="WP_074693479.1">
    <property type="nucleotide sequence ID" value="NZ_FNOJ01000015.1"/>
</dbReference>
<evidence type="ECO:0000259" key="2">
    <source>
        <dbReference type="Pfam" id="PF00534"/>
    </source>
</evidence>
<dbReference type="GO" id="GO:0016757">
    <property type="term" value="F:glycosyltransferase activity"/>
    <property type="evidence" value="ECO:0007669"/>
    <property type="project" value="InterPro"/>
</dbReference>
<dbReference type="PANTHER" id="PTHR46401">
    <property type="entry name" value="GLYCOSYLTRANSFERASE WBBK-RELATED"/>
    <property type="match status" value="1"/>
</dbReference>
<organism evidence="4 5">
    <name type="scientific">Alicyclobacillus hesperidum</name>
    <dbReference type="NCBI Taxonomy" id="89784"/>
    <lineage>
        <taxon>Bacteria</taxon>
        <taxon>Bacillati</taxon>
        <taxon>Bacillota</taxon>
        <taxon>Bacilli</taxon>
        <taxon>Bacillales</taxon>
        <taxon>Alicyclobacillaceae</taxon>
        <taxon>Alicyclobacillus</taxon>
    </lineage>
</organism>
<dbReference type="SUPFAM" id="SSF53756">
    <property type="entry name" value="UDP-Glycosyltransferase/glycogen phosphorylase"/>
    <property type="match status" value="1"/>
</dbReference>
<evidence type="ECO:0000313" key="4">
    <source>
        <dbReference type="EMBL" id="SDW80837.1"/>
    </source>
</evidence>
<keyword evidence="1 4" id="KW-0808">Transferase</keyword>
<dbReference type="Pfam" id="PF00534">
    <property type="entry name" value="Glycos_transf_1"/>
    <property type="match status" value="1"/>
</dbReference>
<dbReference type="Gene3D" id="3.40.50.2000">
    <property type="entry name" value="Glycogen Phosphorylase B"/>
    <property type="match status" value="2"/>
</dbReference>
<dbReference type="InterPro" id="IPR001296">
    <property type="entry name" value="Glyco_trans_1"/>
</dbReference>
<gene>
    <name evidence="4" type="ORF">SAMN04489725_11573</name>
</gene>
<name>A0A1H2WJY1_9BACL</name>
<dbReference type="AlphaFoldDB" id="A0A1H2WJY1"/>